<dbReference type="EMBL" id="JBBNAE010000005">
    <property type="protein sequence ID" value="KAK9124651.1"/>
    <property type="molecule type" value="Genomic_DNA"/>
</dbReference>
<gene>
    <name evidence="1" type="ORF">Sjap_014253</name>
</gene>
<name>A0AAP0J213_9MAGN</name>
<proteinExistence type="predicted"/>
<evidence type="ECO:0000313" key="1">
    <source>
        <dbReference type="EMBL" id="KAK9124651.1"/>
    </source>
</evidence>
<sequence length="138" mass="15748">MYLWVIWRCKNNLLWINNGALLHVVVRQSMEWLVAWTEAKRNSRTGTPQETVGGCDEQWSPLELPTDWFKCNTDAALFDEEGKVGLSGVVRNDMGLLIYGHTRTFTSRCTHTDAEADAMTIKEALSWVDRLGLTQVIF</sequence>
<reference evidence="1 2" key="1">
    <citation type="submission" date="2024-01" db="EMBL/GenBank/DDBJ databases">
        <title>Genome assemblies of Stephania.</title>
        <authorList>
            <person name="Yang L."/>
        </authorList>
    </citation>
    <scope>NUCLEOTIDE SEQUENCE [LARGE SCALE GENOMIC DNA]</scope>
    <source>
        <strain evidence="1">QJT</strain>
        <tissue evidence="1">Leaf</tissue>
    </source>
</reference>
<dbReference type="AlphaFoldDB" id="A0AAP0J213"/>
<accession>A0AAP0J213</accession>
<evidence type="ECO:0008006" key="3">
    <source>
        <dbReference type="Google" id="ProtNLM"/>
    </source>
</evidence>
<keyword evidence="2" id="KW-1185">Reference proteome</keyword>
<comment type="caution">
    <text evidence="1">The sequence shown here is derived from an EMBL/GenBank/DDBJ whole genome shotgun (WGS) entry which is preliminary data.</text>
</comment>
<dbReference type="Proteomes" id="UP001417504">
    <property type="component" value="Unassembled WGS sequence"/>
</dbReference>
<protein>
    <recommendedName>
        <fullName evidence="3">RNase H type-1 domain-containing protein</fullName>
    </recommendedName>
</protein>
<evidence type="ECO:0000313" key="2">
    <source>
        <dbReference type="Proteomes" id="UP001417504"/>
    </source>
</evidence>
<organism evidence="1 2">
    <name type="scientific">Stephania japonica</name>
    <dbReference type="NCBI Taxonomy" id="461633"/>
    <lineage>
        <taxon>Eukaryota</taxon>
        <taxon>Viridiplantae</taxon>
        <taxon>Streptophyta</taxon>
        <taxon>Embryophyta</taxon>
        <taxon>Tracheophyta</taxon>
        <taxon>Spermatophyta</taxon>
        <taxon>Magnoliopsida</taxon>
        <taxon>Ranunculales</taxon>
        <taxon>Menispermaceae</taxon>
        <taxon>Menispermoideae</taxon>
        <taxon>Cissampelideae</taxon>
        <taxon>Stephania</taxon>
    </lineage>
</organism>
<dbReference type="PANTHER" id="PTHR47074:SF54">
    <property type="entry name" value="RNASE H TYPE-1 DOMAIN-CONTAINING PROTEIN"/>
    <property type="match status" value="1"/>
</dbReference>
<dbReference type="InterPro" id="IPR052929">
    <property type="entry name" value="RNase_H-like_EbsB-rel"/>
</dbReference>
<dbReference type="PANTHER" id="PTHR47074">
    <property type="entry name" value="BNAC02G40300D PROTEIN"/>
    <property type="match status" value="1"/>
</dbReference>